<evidence type="ECO:0000313" key="2">
    <source>
        <dbReference type="Proteomes" id="UP000652761"/>
    </source>
</evidence>
<dbReference type="AlphaFoldDB" id="A0A843TXQ3"/>
<dbReference type="Proteomes" id="UP000652761">
    <property type="component" value="Unassembled WGS sequence"/>
</dbReference>
<dbReference type="EMBL" id="NMUH01000196">
    <property type="protein sequence ID" value="MQL74193.1"/>
    <property type="molecule type" value="Genomic_DNA"/>
</dbReference>
<evidence type="ECO:0000313" key="1">
    <source>
        <dbReference type="EMBL" id="MQL74193.1"/>
    </source>
</evidence>
<reference evidence="1" key="1">
    <citation type="submission" date="2017-07" db="EMBL/GenBank/DDBJ databases">
        <title>Taro Niue Genome Assembly and Annotation.</title>
        <authorList>
            <person name="Atibalentja N."/>
            <person name="Keating K."/>
            <person name="Fields C.J."/>
        </authorList>
    </citation>
    <scope>NUCLEOTIDE SEQUENCE</scope>
    <source>
        <strain evidence="1">Niue_2</strain>
        <tissue evidence="1">Leaf</tissue>
    </source>
</reference>
<proteinExistence type="predicted"/>
<gene>
    <name evidence="1" type="ORF">Taro_006554</name>
</gene>
<feature type="non-terminal residue" evidence="1">
    <location>
        <position position="170"/>
    </location>
</feature>
<protein>
    <submittedName>
        <fullName evidence="1">Uncharacterized protein</fullName>
    </submittedName>
</protein>
<organism evidence="1 2">
    <name type="scientific">Colocasia esculenta</name>
    <name type="common">Wild taro</name>
    <name type="synonym">Arum esculentum</name>
    <dbReference type="NCBI Taxonomy" id="4460"/>
    <lineage>
        <taxon>Eukaryota</taxon>
        <taxon>Viridiplantae</taxon>
        <taxon>Streptophyta</taxon>
        <taxon>Embryophyta</taxon>
        <taxon>Tracheophyta</taxon>
        <taxon>Spermatophyta</taxon>
        <taxon>Magnoliopsida</taxon>
        <taxon>Liliopsida</taxon>
        <taxon>Araceae</taxon>
        <taxon>Aroideae</taxon>
        <taxon>Colocasieae</taxon>
        <taxon>Colocasia</taxon>
    </lineage>
</organism>
<accession>A0A843TXQ3</accession>
<name>A0A843TXQ3_COLES</name>
<keyword evidence="2" id="KW-1185">Reference proteome</keyword>
<sequence>MNTKSLMQEKLAAVDRQLIAVDRTAFLNSGITGTVCICRQPSFICRQIHTVQQDDVLSAAICRQVLLGCRQFSGVALSGCARPKVVPGYDKISPVDSQKSPVDRDHVSRTQKYKTVSNCRQIALICRQMSFTCRQPTLVCRQIPSEREKPRSVCCYLSTATSKLSTDTSL</sequence>
<comment type="caution">
    <text evidence="1">The sequence shown here is derived from an EMBL/GenBank/DDBJ whole genome shotgun (WGS) entry which is preliminary data.</text>
</comment>